<dbReference type="PANTHER" id="PTHR46825:SF9">
    <property type="entry name" value="BETA-LACTAMASE-RELATED DOMAIN-CONTAINING PROTEIN"/>
    <property type="match status" value="1"/>
</dbReference>
<dbReference type="PANTHER" id="PTHR46825">
    <property type="entry name" value="D-ALANYL-D-ALANINE-CARBOXYPEPTIDASE/ENDOPEPTIDASE AMPH"/>
    <property type="match status" value="1"/>
</dbReference>
<feature type="signal peptide" evidence="1">
    <location>
        <begin position="1"/>
        <end position="22"/>
    </location>
</feature>
<dbReference type="InterPro" id="IPR050491">
    <property type="entry name" value="AmpC-like"/>
</dbReference>
<proteinExistence type="predicted"/>
<dbReference type="InterPro" id="IPR001466">
    <property type="entry name" value="Beta-lactam-related"/>
</dbReference>
<feature type="domain" description="Beta-lactamase-related" evidence="2">
    <location>
        <begin position="35"/>
        <end position="339"/>
    </location>
</feature>
<sequence length="543" mass="60712">MKSKLHLILLLVGSAMAGSAMATESYDAIFTAHFAKDEPGANVLVMKNNEVIYQQAFGKADLGLDVDMGNNMLFPIGSISKQFTAVAILKLVEQEKINLDNAVSHYLPDFPDLSHTITIRHLLTHTSGLENYIARQEWRQHWRNDFSLKDMRQHYVHYPLKFAPGQQFDYSNSGYLLLAEIIEAVSGMSYADFVGKYLFEPASMPNSVQLDNFTVYKNMPRGYIPHGTGNRLADFVSMTHMVGPGSLASTVQDLSNWNKALFNGAIINESLLREALSSYQLNNNELSDYGFGWELKSIRGKSSYEHGGYMYGYFSAMLTVPDENILVVILTNSRKLDPRELAVKAAATAMKLPFPKADYIETSTDIAEQWVGVYRDENNIERTIGLLDNSLYIRRGNGQRWPLKLSRAGYLHYEQGLSYLALSDDGKTLELHQREGVSSRSVKLSSDVKPIVTQKLNQEHLSLIAGTYQLAESFNLTVFAEDGRIFIQGTGQNAGEVLAYSPLHLFAPHDNAEFVFAKDEHGGVSHLKLIQGGQEYLAPKINL</sequence>
<dbReference type="SUPFAM" id="SSF56601">
    <property type="entry name" value="beta-lactamase/transpeptidase-like"/>
    <property type="match status" value="1"/>
</dbReference>
<accession>A0ABQ3KSP7</accession>
<keyword evidence="4" id="KW-1185">Reference proteome</keyword>
<dbReference type="InterPro" id="IPR012338">
    <property type="entry name" value="Beta-lactam/transpept-like"/>
</dbReference>
<evidence type="ECO:0000313" key="3">
    <source>
        <dbReference type="EMBL" id="GHG58908.1"/>
    </source>
</evidence>
<keyword evidence="1" id="KW-0732">Signal</keyword>
<organism evidence="3 4">
    <name type="scientific">Alishewanella longhuensis</name>
    <dbReference type="NCBI Taxonomy" id="1091037"/>
    <lineage>
        <taxon>Bacteria</taxon>
        <taxon>Pseudomonadati</taxon>
        <taxon>Pseudomonadota</taxon>
        <taxon>Gammaproteobacteria</taxon>
        <taxon>Alteromonadales</taxon>
        <taxon>Alteromonadaceae</taxon>
        <taxon>Alishewanella</taxon>
    </lineage>
</organism>
<protein>
    <recommendedName>
        <fullName evidence="2">Beta-lactamase-related domain-containing protein</fullName>
    </recommendedName>
</protein>
<dbReference type="Gene3D" id="3.40.710.10">
    <property type="entry name" value="DD-peptidase/beta-lactamase superfamily"/>
    <property type="match status" value="1"/>
</dbReference>
<evidence type="ECO:0000256" key="1">
    <source>
        <dbReference type="SAM" id="SignalP"/>
    </source>
</evidence>
<reference evidence="4" key="1">
    <citation type="journal article" date="2019" name="Int. J. Syst. Evol. Microbiol.">
        <title>The Global Catalogue of Microorganisms (GCM) 10K type strain sequencing project: providing services to taxonomists for standard genome sequencing and annotation.</title>
        <authorList>
            <consortium name="The Broad Institute Genomics Platform"/>
            <consortium name="The Broad Institute Genome Sequencing Center for Infectious Disease"/>
            <person name="Wu L."/>
            <person name="Ma J."/>
        </authorList>
    </citation>
    <scope>NUCLEOTIDE SEQUENCE [LARGE SCALE GENOMIC DNA]</scope>
    <source>
        <strain evidence="4">CGMCC 1.7003</strain>
    </source>
</reference>
<comment type="caution">
    <text evidence="3">The sequence shown here is derived from an EMBL/GenBank/DDBJ whole genome shotgun (WGS) entry which is preliminary data.</text>
</comment>
<dbReference type="EMBL" id="BNAO01000001">
    <property type="protein sequence ID" value="GHG58908.1"/>
    <property type="molecule type" value="Genomic_DNA"/>
</dbReference>
<evidence type="ECO:0000313" key="4">
    <source>
        <dbReference type="Proteomes" id="UP000659697"/>
    </source>
</evidence>
<dbReference type="Proteomes" id="UP000659697">
    <property type="component" value="Unassembled WGS sequence"/>
</dbReference>
<evidence type="ECO:0000259" key="2">
    <source>
        <dbReference type="Pfam" id="PF00144"/>
    </source>
</evidence>
<gene>
    <name evidence="3" type="ORF">GCM10010919_00970</name>
</gene>
<dbReference type="Pfam" id="PF00144">
    <property type="entry name" value="Beta-lactamase"/>
    <property type="match status" value="1"/>
</dbReference>
<dbReference type="RefSeq" id="WP_189429166.1">
    <property type="nucleotide sequence ID" value="NZ_BNAO01000001.1"/>
</dbReference>
<feature type="chain" id="PRO_5047282051" description="Beta-lactamase-related domain-containing protein" evidence="1">
    <location>
        <begin position="23"/>
        <end position="543"/>
    </location>
</feature>
<name>A0ABQ3KSP7_9ALTE</name>